<accession>A0A2N9DXG9</accession>
<keyword evidence="2" id="KW-0732">Signal</keyword>
<keyword evidence="1" id="KW-1133">Transmembrane helix</keyword>
<feature type="chain" id="PRO_5038413453" evidence="2">
    <location>
        <begin position="29"/>
        <end position="351"/>
    </location>
</feature>
<organism evidence="5 6">
    <name type="scientific">Latilactobacillus fuchuensis</name>
    <dbReference type="NCBI Taxonomy" id="164393"/>
    <lineage>
        <taxon>Bacteria</taxon>
        <taxon>Bacillati</taxon>
        <taxon>Bacillota</taxon>
        <taxon>Bacilli</taxon>
        <taxon>Lactobacillales</taxon>
        <taxon>Lactobacillaceae</taxon>
        <taxon>Latilactobacillus</taxon>
    </lineage>
</organism>
<comment type="caution">
    <text evidence="5">The sequence shown here is derived from an EMBL/GenBank/DDBJ whole genome shotgun (WGS) entry which is preliminary data.</text>
</comment>
<evidence type="ECO:0000256" key="1">
    <source>
        <dbReference type="SAM" id="Phobius"/>
    </source>
</evidence>
<keyword evidence="6" id="KW-1185">Reference proteome</keyword>
<feature type="domain" description="WxL Interacting Protein peptidoglycan binding" evidence="3">
    <location>
        <begin position="45"/>
        <end position="164"/>
    </location>
</feature>
<protein>
    <submittedName>
        <fullName evidence="5">Cell surface protein</fullName>
    </submittedName>
</protein>
<feature type="signal peptide" evidence="2">
    <location>
        <begin position="1"/>
        <end position="28"/>
    </location>
</feature>
<evidence type="ECO:0000256" key="2">
    <source>
        <dbReference type="SAM" id="SignalP"/>
    </source>
</evidence>
<keyword evidence="1" id="KW-0812">Transmembrane</keyword>
<keyword evidence="1" id="KW-0472">Membrane</keyword>
<dbReference type="Pfam" id="PF11797">
    <property type="entry name" value="WxLIP_HBD"/>
    <property type="match status" value="1"/>
</dbReference>
<feature type="transmembrane region" description="Helical" evidence="1">
    <location>
        <begin position="319"/>
        <end position="339"/>
    </location>
</feature>
<dbReference type="Pfam" id="PF06030">
    <property type="entry name" value="WxLIP_PGBD"/>
    <property type="match status" value="1"/>
</dbReference>
<evidence type="ECO:0000259" key="3">
    <source>
        <dbReference type="Pfam" id="PF06030"/>
    </source>
</evidence>
<name>A0A2N9DXG9_9LACO</name>
<dbReference type="InterPro" id="IPR010317">
    <property type="entry name" value="WxLIP_PGBD"/>
</dbReference>
<gene>
    <name evidence="5" type="ORF">LFUMFP_40042</name>
</gene>
<dbReference type="Proteomes" id="UP000238739">
    <property type="component" value="Unassembled WGS sequence"/>
</dbReference>
<dbReference type="EMBL" id="OGVC01000034">
    <property type="protein sequence ID" value="SPC39358.1"/>
    <property type="molecule type" value="Genomic_DNA"/>
</dbReference>
<evidence type="ECO:0000259" key="4">
    <source>
        <dbReference type="Pfam" id="PF11797"/>
    </source>
</evidence>
<dbReference type="InterPro" id="IPR021759">
    <property type="entry name" value="WxLIP_HBD"/>
</dbReference>
<feature type="domain" description="WxL Interacting Protein host binding" evidence="4">
    <location>
        <begin position="170"/>
        <end position="307"/>
    </location>
</feature>
<evidence type="ECO:0000313" key="6">
    <source>
        <dbReference type="Proteomes" id="UP000238739"/>
    </source>
</evidence>
<evidence type="ECO:0000313" key="5">
    <source>
        <dbReference type="EMBL" id="SPC39358.1"/>
    </source>
</evidence>
<sequence>MMKQFKYYGSWLLIALATVLLIASPVNAKAKAKKQNIPTESKATFMLMPELPGDNLGGDHLGYFNLSMKKQKTREVRLKLFNPTSHSMTVYGQVKNATTNDNGSVDYLGTNRINTQLLPQPGSELVTVPKKTKLQPNETKWLTVKIKRGAQLFKGQKATAINLSAYQFNQNTTIKNHFVYAIGLILNGQKLAKTDYKKIESPKIKTRFVAKKAAISVRIDNPDPTYLTKATIDVTLQNKKWGLIKYQSSRKNRKIAPNSSFYDNLMLGGKRLVPGVYQMTLTVKSAQYQRTIHKYVKITKSDASYINRYNYEYLKNRNLILLGIVCLLVIIGTIVGFRFRRKRDLNAKNGE</sequence>
<proteinExistence type="predicted"/>
<reference evidence="5" key="1">
    <citation type="submission" date="2018-01" db="EMBL/GenBank/DDBJ databases">
        <authorList>
            <person name="Chaillou S."/>
        </authorList>
    </citation>
    <scope>NUCLEOTIDE SEQUENCE [LARGE SCALE GENOMIC DNA]</scope>
    <source>
        <strain evidence="5">MFPC41A2801</strain>
    </source>
</reference>
<dbReference type="AlphaFoldDB" id="A0A2N9DXG9"/>